<reference evidence="1 2" key="1">
    <citation type="journal article" date="2018" name="PLoS Genet.">
        <title>Population sequencing reveals clonal diversity and ancestral inbreeding in the grapevine cultivar Chardonnay.</title>
        <authorList>
            <person name="Roach M.J."/>
            <person name="Johnson D.L."/>
            <person name="Bohlmann J."/>
            <person name="van Vuuren H.J."/>
            <person name="Jones S.J."/>
            <person name="Pretorius I.S."/>
            <person name="Schmidt S.A."/>
            <person name="Borneman A.R."/>
        </authorList>
    </citation>
    <scope>NUCLEOTIDE SEQUENCE [LARGE SCALE GENOMIC DNA]</scope>
    <source>
        <strain evidence="2">cv. Chardonnay</strain>
        <tissue evidence="1">Leaf</tissue>
    </source>
</reference>
<proteinExistence type="predicted"/>
<dbReference type="Proteomes" id="UP000288805">
    <property type="component" value="Unassembled WGS sequence"/>
</dbReference>
<dbReference type="CDD" id="cd09272">
    <property type="entry name" value="RNase_HI_RT_Ty1"/>
    <property type="match status" value="1"/>
</dbReference>
<name>A0A438FAJ9_VITVI</name>
<sequence>MEPVQVHEEVTQQPQVQVPLRRSTREMRSTVSDDCVVYLQEHEFDMGLEDDPISISQVKQSSNSEKWIEAMKYEMKSMKDNGVWDLVELLECVKPIGCKWILRPSGIQKATLLGLLHETKRFLSSKFDMKDLGDGSFVLGTQIYRDRSRGDKFSLHQCPKNELENKDMERIPYASAIGSLMYAQVCTRLDIAYIIGMLGRYLSNPDHWKKAKRVMRYLQRTIDYMLTYCRSSHLEIVRYSDSNFAGCLDSKRSTSGYIFMLFGEAVSWKSVKQTLIVSSTMKAEFIACYEASNHGI</sequence>
<dbReference type="PANTHER" id="PTHR11439:SF467">
    <property type="entry name" value="INTEGRASE CATALYTIC DOMAIN-CONTAINING PROTEIN"/>
    <property type="match status" value="1"/>
</dbReference>
<comment type="caution">
    <text evidence="1">The sequence shown here is derived from an EMBL/GenBank/DDBJ whole genome shotgun (WGS) entry which is preliminary data.</text>
</comment>
<dbReference type="PANTHER" id="PTHR11439">
    <property type="entry name" value="GAG-POL-RELATED RETROTRANSPOSON"/>
    <property type="match status" value="1"/>
</dbReference>
<protein>
    <submittedName>
        <fullName evidence="1">Retrovirus-related Pol polyprotein from transposon TNT 1-94</fullName>
    </submittedName>
</protein>
<gene>
    <name evidence="1" type="primary">POLX_626</name>
    <name evidence="1" type="ORF">CK203_070482</name>
</gene>
<evidence type="ECO:0000313" key="1">
    <source>
        <dbReference type="EMBL" id="RVW56990.1"/>
    </source>
</evidence>
<organism evidence="1 2">
    <name type="scientific">Vitis vinifera</name>
    <name type="common">Grape</name>
    <dbReference type="NCBI Taxonomy" id="29760"/>
    <lineage>
        <taxon>Eukaryota</taxon>
        <taxon>Viridiplantae</taxon>
        <taxon>Streptophyta</taxon>
        <taxon>Embryophyta</taxon>
        <taxon>Tracheophyta</taxon>
        <taxon>Spermatophyta</taxon>
        <taxon>Magnoliopsida</taxon>
        <taxon>eudicotyledons</taxon>
        <taxon>Gunneridae</taxon>
        <taxon>Pentapetalae</taxon>
        <taxon>rosids</taxon>
        <taxon>Vitales</taxon>
        <taxon>Vitaceae</taxon>
        <taxon>Viteae</taxon>
        <taxon>Vitis</taxon>
    </lineage>
</organism>
<evidence type="ECO:0000313" key="2">
    <source>
        <dbReference type="Proteomes" id="UP000288805"/>
    </source>
</evidence>
<dbReference type="EMBL" id="QGNW01001068">
    <property type="protein sequence ID" value="RVW56990.1"/>
    <property type="molecule type" value="Genomic_DNA"/>
</dbReference>
<accession>A0A438FAJ9</accession>
<dbReference type="AlphaFoldDB" id="A0A438FAJ9"/>